<dbReference type="Proteomes" id="UP001152523">
    <property type="component" value="Unassembled WGS sequence"/>
</dbReference>
<dbReference type="EMBL" id="CAMAPF010000926">
    <property type="protein sequence ID" value="CAH9122713.1"/>
    <property type="molecule type" value="Genomic_DNA"/>
</dbReference>
<accession>A0AAV0EJJ9</accession>
<gene>
    <name evidence="1" type="ORF">CEPIT_LOCUS24669</name>
</gene>
<keyword evidence="2" id="KW-1185">Reference proteome</keyword>
<reference evidence="1" key="1">
    <citation type="submission" date="2022-07" db="EMBL/GenBank/DDBJ databases">
        <authorList>
            <person name="Macas J."/>
            <person name="Novak P."/>
            <person name="Neumann P."/>
        </authorList>
    </citation>
    <scope>NUCLEOTIDE SEQUENCE</scope>
</reference>
<proteinExistence type="predicted"/>
<comment type="caution">
    <text evidence="1">The sequence shown here is derived from an EMBL/GenBank/DDBJ whole genome shotgun (WGS) entry which is preliminary data.</text>
</comment>
<dbReference type="AlphaFoldDB" id="A0AAV0EJJ9"/>
<evidence type="ECO:0000313" key="2">
    <source>
        <dbReference type="Proteomes" id="UP001152523"/>
    </source>
</evidence>
<organism evidence="1 2">
    <name type="scientific">Cuscuta epithymum</name>
    <dbReference type="NCBI Taxonomy" id="186058"/>
    <lineage>
        <taxon>Eukaryota</taxon>
        <taxon>Viridiplantae</taxon>
        <taxon>Streptophyta</taxon>
        <taxon>Embryophyta</taxon>
        <taxon>Tracheophyta</taxon>
        <taxon>Spermatophyta</taxon>
        <taxon>Magnoliopsida</taxon>
        <taxon>eudicotyledons</taxon>
        <taxon>Gunneridae</taxon>
        <taxon>Pentapetalae</taxon>
        <taxon>asterids</taxon>
        <taxon>lamiids</taxon>
        <taxon>Solanales</taxon>
        <taxon>Convolvulaceae</taxon>
        <taxon>Cuscuteae</taxon>
        <taxon>Cuscuta</taxon>
        <taxon>Cuscuta subgen. Cuscuta</taxon>
    </lineage>
</organism>
<protein>
    <submittedName>
        <fullName evidence="1">Uncharacterized protein</fullName>
    </submittedName>
</protein>
<name>A0AAV0EJJ9_9ASTE</name>
<sequence length="177" mass="20057">MNVTDEVTDHCDFHTETPQPFDLPLVSAPEEGKEKISLDDCATEVGLGINESWDAFMESDTESGGEVVNVHDICEEEEDFSMVQFDYGVAPTPCFETSFELPVIPRVIKVFTHVFCPPEEDESFILHFCADEGYEDHVLASWADEFKDLRHLMTFVERKLETLTISAPLQSLLFESI</sequence>
<evidence type="ECO:0000313" key="1">
    <source>
        <dbReference type="EMBL" id="CAH9122713.1"/>
    </source>
</evidence>